<protein>
    <submittedName>
        <fullName evidence="2">Uncharacterized protein</fullName>
    </submittedName>
</protein>
<sequence length="65" mass="7071">MNDEHRCPICERAFTLTDKCSTDIELGICHAECLAGSPVVDLETGEPVAGPADVYPYSEVSDDKR</sequence>
<gene>
    <name evidence="2" type="ORF">ACFSNC_18325</name>
</gene>
<name>A0ABW4Z1K6_9HYPH</name>
<reference evidence="3" key="1">
    <citation type="journal article" date="2019" name="Int. J. Syst. Evol. Microbiol.">
        <title>The Global Catalogue of Microorganisms (GCM) 10K type strain sequencing project: providing services to taxonomists for standard genome sequencing and annotation.</title>
        <authorList>
            <consortium name="The Broad Institute Genomics Platform"/>
            <consortium name="The Broad Institute Genome Sequencing Center for Infectious Disease"/>
            <person name="Wu L."/>
            <person name="Ma J."/>
        </authorList>
    </citation>
    <scope>NUCLEOTIDE SEQUENCE [LARGE SCALE GENOMIC DNA]</scope>
    <source>
        <strain evidence="3">CCM 7435</strain>
    </source>
</reference>
<feature type="region of interest" description="Disordered" evidence="1">
    <location>
        <begin position="45"/>
        <end position="65"/>
    </location>
</feature>
<dbReference type="Proteomes" id="UP001597299">
    <property type="component" value="Unassembled WGS sequence"/>
</dbReference>
<evidence type="ECO:0000313" key="2">
    <source>
        <dbReference type="EMBL" id="MFD2142367.1"/>
    </source>
</evidence>
<comment type="caution">
    <text evidence="2">The sequence shown here is derived from an EMBL/GenBank/DDBJ whole genome shotgun (WGS) entry which is preliminary data.</text>
</comment>
<dbReference type="RefSeq" id="WP_213354073.1">
    <property type="nucleotide sequence ID" value="NZ_JAHBGB010000037.1"/>
</dbReference>
<dbReference type="EMBL" id="JBHUHD010000001">
    <property type="protein sequence ID" value="MFD2142367.1"/>
    <property type="molecule type" value="Genomic_DNA"/>
</dbReference>
<proteinExistence type="predicted"/>
<accession>A0ABW4Z1K6</accession>
<keyword evidence="3" id="KW-1185">Reference proteome</keyword>
<evidence type="ECO:0000313" key="3">
    <source>
        <dbReference type="Proteomes" id="UP001597299"/>
    </source>
</evidence>
<evidence type="ECO:0000256" key="1">
    <source>
        <dbReference type="SAM" id="MobiDB-lite"/>
    </source>
</evidence>
<organism evidence="2 3">
    <name type="scientific">Ancylobacter oerskovii</name>
    <dbReference type="NCBI Taxonomy" id="459519"/>
    <lineage>
        <taxon>Bacteria</taxon>
        <taxon>Pseudomonadati</taxon>
        <taxon>Pseudomonadota</taxon>
        <taxon>Alphaproteobacteria</taxon>
        <taxon>Hyphomicrobiales</taxon>
        <taxon>Xanthobacteraceae</taxon>
        <taxon>Ancylobacter</taxon>
    </lineage>
</organism>